<dbReference type="PANTHER" id="PTHR43022">
    <property type="entry name" value="PROTEIN SMF"/>
    <property type="match status" value="1"/>
</dbReference>
<dbReference type="GO" id="GO:0009294">
    <property type="term" value="P:DNA-mediated transformation"/>
    <property type="evidence" value="ECO:0007669"/>
    <property type="project" value="InterPro"/>
</dbReference>
<organism evidence="5 6">
    <name type="scientific">Rhodobaculum claviforme</name>
    <dbReference type="NCBI Taxonomy" id="1549854"/>
    <lineage>
        <taxon>Bacteria</taxon>
        <taxon>Pseudomonadati</taxon>
        <taxon>Pseudomonadota</taxon>
        <taxon>Alphaproteobacteria</taxon>
        <taxon>Rhodobacterales</taxon>
        <taxon>Paracoccaceae</taxon>
        <taxon>Rhodobaculum</taxon>
    </lineage>
</organism>
<dbReference type="Pfam" id="PF17782">
    <property type="entry name" value="WHD_DprA"/>
    <property type="match status" value="1"/>
</dbReference>
<evidence type="ECO:0000259" key="3">
    <source>
        <dbReference type="Pfam" id="PF02481"/>
    </source>
</evidence>
<evidence type="ECO:0000256" key="2">
    <source>
        <dbReference type="SAM" id="MobiDB-lite"/>
    </source>
</evidence>
<reference evidence="5" key="1">
    <citation type="submission" date="2017-05" db="EMBL/GenBank/DDBJ databases">
        <authorList>
            <person name="Imhoff J.F."/>
            <person name="Rahn T."/>
            <person name="Kuenzel S."/>
            <person name="Neulinger S.C."/>
        </authorList>
    </citation>
    <scope>NUCLEOTIDE SEQUENCE</scope>
    <source>
        <strain evidence="5">LMG 28126</strain>
    </source>
</reference>
<evidence type="ECO:0000259" key="4">
    <source>
        <dbReference type="Pfam" id="PF17782"/>
    </source>
</evidence>
<keyword evidence="6" id="KW-1185">Reference proteome</keyword>
<dbReference type="InterPro" id="IPR057666">
    <property type="entry name" value="DrpA_SLOG"/>
</dbReference>
<name>A0A934WHK8_9RHOB</name>
<reference evidence="5" key="2">
    <citation type="journal article" date="2020" name="Microorganisms">
        <title>Osmotic Adaptation and Compatible Solute Biosynthesis of Phototrophic Bacteria as Revealed from Genome Analyses.</title>
        <authorList>
            <person name="Imhoff J.F."/>
            <person name="Rahn T."/>
            <person name="Kunzel S."/>
            <person name="Keller A."/>
            <person name="Neulinger S.C."/>
        </authorList>
    </citation>
    <scope>NUCLEOTIDE SEQUENCE</scope>
    <source>
        <strain evidence="5">LMG 28126</strain>
    </source>
</reference>
<dbReference type="AlphaFoldDB" id="A0A934WHK8"/>
<gene>
    <name evidence="5" type="ORF">CCR87_01265</name>
</gene>
<evidence type="ECO:0000313" key="6">
    <source>
        <dbReference type="Proteomes" id="UP000706333"/>
    </source>
</evidence>
<dbReference type="Gene3D" id="3.40.50.450">
    <property type="match status" value="1"/>
</dbReference>
<dbReference type="Pfam" id="PF21102">
    <property type="entry name" value="DprA_N"/>
    <property type="match status" value="1"/>
</dbReference>
<dbReference type="InterPro" id="IPR036388">
    <property type="entry name" value="WH-like_DNA-bd_sf"/>
</dbReference>
<sequence length="397" mass="40458">MSWLRLIRSHRVGPATFYRLLDEHGSAGAALAALPGVARAAGVTGYTPCPIQLAEAELEAAQACGAFALRPGDGIYPDALAAIADAPPLIWARGDAGVLAAPMVAMVGARNASALGQRMARALAEGLGRDGLVVVSGLARGIDTAAHTAALPTGTVAVCAGGVDVIYPAENAPLAARIQEAGLLISEQPMGLVPQARHFPRRNRLISGLSLGVVVIEAAQRSGSLITVSDALEQGREVMAVPGHPFDARAEGCNALIRDGATLVRDAADVRAVLGRAAAGANARPTPERPAPRTLSTAGPDPRAGAAPSAAHRAAAMARDPAPTSAAMPDGANGDAAADPRALSHRILDRLGPSPLQEDQLIRDLGLPVAEVMPGLLELELDGRILRAPGGLLSRVP</sequence>
<protein>
    <submittedName>
        <fullName evidence="5">DNA protecting protein DprA</fullName>
    </submittedName>
</protein>
<accession>A0A934WHK8</accession>
<feature type="domain" description="Smf/DprA SLOG" evidence="3">
    <location>
        <begin position="71"/>
        <end position="271"/>
    </location>
</feature>
<proteinExistence type="inferred from homology"/>
<dbReference type="InterPro" id="IPR003488">
    <property type="entry name" value="DprA"/>
</dbReference>
<feature type="region of interest" description="Disordered" evidence="2">
    <location>
        <begin position="277"/>
        <end position="338"/>
    </location>
</feature>
<dbReference type="InterPro" id="IPR041614">
    <property type="entry name" value="DprA_WH"/>
</dbReference>
<evidence type="ECO:0000313" key="5">
    <source>
        <dbReference type="EMBL" id="MBK5925994.1"/>
    </source>
</evidence>
<dbReference type="PANTHER" id="PTHR43022:SF1">
    <property type="entry name" value="PROTEIN SMF"/>
    <property type="match status" value="1"/>
</dbReference>
<dbReference type="Pfam" id="PF02481">
    <property type="entry name" value="DNA_processg_A"/>
    <property type="match status" value="1"/>
</dbReference>
<dbReference type="SUPFAM" id="SSF102405">
    <property type="entry name" value="MCP/YpsA-like"/>
    <property type="match status" value="1"/>
</dbReference>
<dbReference type="Gene3D" id="1.10.10.10">
    <property type="entry name" value="Winged helix-like DNA-binding domain superfamily/Winged helix DNA-binding domain"/>
    <property type="match status" value="1"/>
</dbReference>
<feature type="domain" description="DprA winged helix" evidence="4">
    <location>
        <begin position="336"/>
        <end position="391"/>
    </location>
</feature>
<comment type="similarity">
    <text evidence="1">Belongs to the DprA/Smf family.</text>
</comment>
<comment type="caution">
    <text evidence="5">The sequence shown here is derived from an EMBL/GenBank/DDBJ whole genome shotgun (WGS) entry which is preliminary data.</text>
</comment>
<dbReference type="NCBIfam" id="TIGR00732">
    <property type="entry name" value="dprA"/>
    <property type="match status" value="1"/>
</dbReference>
<evidence type="ECO:0000256" key="1">
    <source>
        <dbReference type="ARBA" id="ARBA00006525"/>
    </source>
</evidence>
<dbReference type="Proteomes" id="UP000706333">
    <property type="component" value="Unassembled WGS sequence"/>
</dbReference>
<dbReference type="EMBL" id="NHSD01000077">
    <property type="protein sequence ID" value="MBK5925994.1"/>
    <property type="molecule type" value="Genomic_DNA"/>
</dbReference>
<feature type="compositionally biased region" description="Low complexity" evidence="2">
    <location>
        <begin position="292"/>
        <end position="338"/>
    </location>
</feature>